<accession>A0ACB9QU02</accession>
<dbReference type="Proteomes" id="UP001057402">
    <property type="component" value="Chromosome 5"/>
</dbReference>
<comment type="caution">
    <text evidence="1">The sequence shown here is derived from an EMBL/GenBank/DDBJ whole genome shotgun (WGS) entry which is preliminary data.</text>
</comment>
<evidence type="ECO:0000313" key="1">
    <source>
        <dbReference type="EMBL" id="KAI4370153.1"/>
    </source>
</evidence>
<proteinExistence type="predicted"/>
<name>A0ACB9QU02_9MYRT</name>
<gene>
    <name evidence="1" type="ORF">MLD38_018529</name>
</gene>
<evidence type="ECO:0000313" key="2">
    <source>
        <dbReference type="Proteomes" id="UP001057402"/>
    </source>
</evidence>
<reference evidence="2" key="1">
    <citation type="journal article" date="2023" name="Front. Plant Sci.">
        <title>Chromosomal-level genome assembly of Melastoma candidum provides insights into trichome evolution.</title>
        <authorList>
            <person name="Zhong Y."/>
            <person name="Wu W."/>
            <person name="Sun C."/>
            <person name="Zou P."/>
            <person name="Liu Y."/>
            <person name="Dai S."/>
            <person name="Zhou R."/>
        </authorList>
    </citation>
    <scope>NUCLEOTIDE SEQUENCE [LARGE SCALE GENOMIC DNA]</scope>
</reference>
<protein>
    <submittedName>
        <fullName evidence="1">Uncharacterized protein</fullName>
    </submittedName>
</protein>
<organism evidence="1 2">
    <name type="scientific">Melastoma candidum</name>
    <dbReference type="NCBI Taxonomy" id="119954"/>
    <lineage>
        <taxon>Eukaryota</taxon>
        <taxon>Viridiplantae</taxon>
        <taxon>Streptophyta</taxon>
        <taxon>Embryophyta</taxon>
        <taxon>Tracheophyta</taxon>
        <taxon>Spermatophyta</taxon>
        <taxon>Magnoliopsida</taxon>
        <taxon>eudicotyledons</taxon>
        <taxon>Gunneridae</taxon>
        <taxon>Pentapetalae</taxon>
        <taxon>rosids</taxon>
        <taxon>malvids</taxon>
        <taxon>Myrtales</taxon>
        <taxon>Melastomataceae</taxon>
        <taxon>Melastomatoideae</taxon>
        <taxon>Melastomateae</taxon>
        <taxon>Melastoma</taxon>
    </lineage>
</organism>
<sequence length="313" mass="35818">MRFLFFVFVSKEIFLPIFCSFLNSDRLQKVLHSCSSTPRKAFLLTASSFSGGAEQIFDLRVSDWGRKPDTGDSSEEMLRSFVNGLFLLGAGYAYPAFQCFKTLEKNKVKIEELRFWCKYWIIIALVTVVERSADVFIAWVPFYGELKLALVVYLWHPRFSGSRHVYDKMLRPFLAKHGKYIDESLSMMRATGWDTGIFYWEYVAEFVQALFLQGVSHLATQTDKPPRVDTPKVTEEQDSTRPFGPGELPTSDARESSPHSQNDFIYVDNYEKEEKDPSNLGHESSPLTSNKSDAADADHGNSHQPHPLRRRIG</sequence>
<keyword evidence="2" id="KW-1185">Reference proteome</keyword>
<dbReference type="EMBL" id="CM042884">
    <property type="protein sequence ID" value="KAI4370153.1"/>
    <property type="molecule type" value="Genomic_DNA"/>
</dbReference>